<keyword evidence="2" id="KW-1185">Reference proteome</keyword>
<dbReference type="EMBL" id="JGYQ01000016">
    <property type="protein sequence ID" value="KFI46189.1"/>
    <property type="molecule type" value="Genomic_DNA"/>
</dbReference>
<dbReference type="Proteomes" id="UP000029093">
    <property type="component" value="Unassembled WGS sequence"/>
</dbReference>
<accession>A0A086ZI39</accession>
<dbReference type="EC" id="3.5.1.54" evidence="1"/>
<organism evidence="1 2">
    <name type="scientific">Bifidobacterium boum</name>
    <dbReference type="NCBI Taxonomy" id="78343"/>
    <lineage>
        <taxon>Bacteria</taxon>
        <taxon>Bacillati</taxon>
        <taxon>Actinomycetota</taxon>
        <taxon>Actinomycetes</taxon>
        <taxon>Bifidobacteriales</taxon>
        <taxon>Bifidobacteriaceae</taxon>
        <taxon>Bifidobacterium</taxon>
    </lineage>
</organism>
<dbReference type="AlphaFoldDB" id="A0A086ZI39"/>
<comment type="caution">
    <text evidence="1">The sequence shown here is derived from an EMBL/GenBank/DDBJ whole genome shotgun (WGS) entry which is preliminary data.</text>
</comment>
<evidence type="ECO:0000313" key="1">
    <source>
        <dbReference type="EMBL" id="KFI46189.1"/>
    </source>
</evidence>
<evidence type="ECO:0000313" key="2">
    <source>
        <dbReference type="Proteomes" id="UP000029093"/>
    </source>
</evidence>
<dbReference type="GO" id="GO:0016740">
    <property type="term" value="F:transferase activity"/>
    <property type="evidence" value="ECO:0007669"/>
    <property type="project" value="UniProtKB-KW"/>
</dbReference>
<keyword evidence="1" id="KW-0378">Hydrolase</keyword>
<keyword evidence="1" id="KW-0808">Transferase</keyword>
<name>A0A086ZI39_9BIFI</name>
<dbReference type="GO" id="GO:0004039">
    <property type="term" value="F:allophanate hydrolase activity"/>
    <property type="evidence" value="ECO:0007669"/>
    <property type="project" value="UniProtKB-EC"/>
</dbReference>
<reference evidence="1 2" key="1">
    <citation type="submission" date="2014-03" db="EMBL/GenBank/DDBJ databases">
        <title>Genomics of Bifidobacteria.</title>
        <authorList>
            <person name="Ventura M."/>
            <person name="Milani C."/>
            <person name="Lugli G.A."/>
        </authorList>
    </citation>
    <scope>NUCLEOTIDE SEQUENCE [LARGE SCALE GENOMIC DNA]</scope>
    <source>
        <strain evidence="1 2">LMG 10736</strain>
    </source>
</reference>
<sequence length="93" mass="10172">MVPIRHWLRRGRRQCNQSVRGIDRVARQAAMGSSTCRAYPAAGVCGSKATTVAGGRWVRGGCSGFVPATPVRPDKVWNLNLSLMWPQSESCLE</sequence>
<proteinExistence type="predicted"/>
<protein>
    <submittedName>
        <fullName evidence="1">Putative amidotransferase</fullName>
        <ecNumber evidence="1">3.5.1.54</ecNumber>
    </submittedName>
</protein>
<gene>
    <name evidence="1" type="ORF">BBOU_3004</name>
</gene>